<protein>
    <recommendedName>
        <fullName evidence="2">CASAMP N-terminal domain-containing protein</fullName>
    </recommendedName>
</protein>
<dbReference type="EMBL" id="JAIQCJ010000212">
    <property type="protein sequence ID" value="KAJ8797526.1"/>
    <property type="molecule type" value="Genomic_DNA"/>
</dbReference>
<dbReference type="PANTHER" id="PTHR21595">
    <property type="entry name" value="PATRONIN"/>
    <property type="match status" value="1"/>
</dbReference>
<dbReference type="InterPro" id="IPR032940">
    <property type="entry name" value="CAMSAP"/>
</dbReference>
<feature type="domain" description="CASAMP N-terminal" evidence="2">
    <location>
        <begin position="205"/>
        <end position="310"/>
    </location>
</feature>
<dbReference type="GO" id="GO:0036449">
    <property type="term" value="C:microtubule minus-end"/>
    <property type="evidence" value="ECO:0007669"/>
    <property type="project" value="TreeGrafter"/>
</dbReference>
<dbReference type="AlphaFoldDB" id="A0AB34I372"/>
<dbReference type="GO" id="GO:0007026">
    <property type="term" value="P:negative regulation of microtubule depolymerization"/>
    <property type="evidence" value="ECO:0007669"/>
    <property type="project" value="TreeGrafter"/>
</dbReference>
<dbReference type="GO" id="GO:0005516">
    <property type="term" value="F:calmodulin binding"/>
    <property type="evidence" value="ECO:0007669"/>
    <property type="project" value="InterPro"/>
</dbReference>
<name>A0AB34I372_ESCRO</name>
<reference evidence="3 4" key="1">
    <citation type="submission" date="2022-11" db="EMBL/GenBank/DDBJ databases">
        <title>Whole genome sequence of Eschrichtius robustus ER-17-0199.</title>
        <authorList>
            <person name="Bruniche-Olsen A."/>
            <person name="Black A.N."/>
            <person name="Fields C.J."/>
            <person name="Walden K."/>
            <person name="Dewoody J.A."/>
        </authorList>
    </citation>
    <scope>NUCLEOTIDE SEQUENCE [LARGE SCALE GENOMIC DNA]</scope>
    <source>
        <strain evidence="3">ER-17-0199</strain>
        <tissue evidence="3">Blubber</tissue>
    </source>
</reference>
<evidence type="ECO:0000313" key="4">
    <source>
        <dbReference type="Proteomes" id="UP001159641"/>
    </source>
</evidence>
<feature type="region of interest" description="Disordered" evidence="1">
    <location>
        <begin position="54"/>
        <end position="84"/>
    </location>
</feature>
<dbReference type="PANTHER" id="PTHR21595:SF3">
    <property type="entry name" value="CALMODULIN-REGULATED SPECTRIN-ASSOCIATED PROTEIN 1"/>
    <property type="match status" value="1"/>
</dbReference>
<organism evidence="3 4">
    <name type="scientific">Eschrichtius robustus</name>
    <name type="common">California gray whale</name>
    <name type="synonym">Eschrichtius gibbosus</name>
    <dbReference type="NCBI Taxonomy" id="9764"/>
    <lineage>
        <taxon>Eukaryota</taxon>
        <taxon>Metazoa</taxon>
        <taxon>Chordata</taxon>
        <taxon>Craniata</taxon>
        <taxon>Vertebrata</taxon>
        <taxon>Euteleostomi</taxon>
        <taxon>Mammalia</taxon>
        <taxon>Eutheria</taxon>
        <taxon>Laurasiatheria</taxon>
        <taxon>Artiodactyla</taxon>
        <taxon>Whippomorpha</taxon>
        <taxon>Cetacea</taxon>
        <taxon>Mysticeti</taxon>
        <taxon>Eschrichtiidae</taxon>
        <taxon>Eschrichtius</taxon>
    </lineage>
</organism>
<evidence type="ECO:0000313" key="3">
    <source>
        <dbReference type="EMBL" id="KAJ8797526.1"/>
    </source>
</evidence>
<evidence type="ECO:0000259" key="2">
    <source>
        <dbReference type="Pfam" id="PF25532"/>
    </source>
</evidence>
<dbReference type="Proteomes" id="UP001159641">
    <property type="component" value="Unassembled WGS sequence"/>
</dbReference>
<accession>A0AB34I372</accession>
<dbReference type="InterPro" id="IPR058042">
    <property type="entry name" value="CAMSAP_N"/>
</dbReference>
<dbReference type="Pfam" id="PF25532">
    <property type="entry name" value="CH_CAMSAP2_N"/>
    <property type="match status" value="1"/>
</dbReference>
<sequence length="522" mass="55325">MTASLRQPCLTPVSPRQCPQAALPPALSGCALGGDAHTGPYAVAAADRGPLGSGVAVSPPVSGDGRASEPAAERGGAGPGAAPGDAQRLTAAVLAWWSQQRQAWCFPLKTWRLALSSPDLAADRGCAWLPPQGWCWVLGAAWLCAVLASLRPTSPSSSPSSYHPCFSLSCVRRDARGGRAVVSLSAVRGLLAFAGGGERGLPSGRDDIPEDLRDPFYVDQYEQEHIKPPVIKLLLSSELYCRVCSLILRGDQVAALQGHQSVVQALSRRGIYVMEGDDTPVTEPELSRAPIKMSAHMAMVDALMMAYTVEMISIEKVVASVKRFSTFSASKELPYDLEDAMVFWVNKGVCRVFIGASRVLVACLPGTWWPAQQQRCGFSLHVVSPPCGHRFLTCCCDRCPHCSAWSQNCCAFNEVWALGRFDIGGRVSRLAPRAGALIPVGISGSTGQACQVACEFLLLCGIVLGTVLPQAGRLLTGLLHARHLRRSETPPPGAGPAPLLPLRRVGSAPLQCAPGPAQEGRG</sequence>
<proteinExistence type="predicted"/>
<comment type="caution">
    <text evidence="3">The sequence shown here is derived from an EMBL/GenBank/DDBJ whole genome shotgun (WGS) entry which is preliminary data.</text>
</comment>
<feature type="compositionally biased region" description="Pro residues" evidence="1">
    <location>
        <begin position="489"/>
        <end position="499"/>
    </location>
</feature>
<evidence type="ECO:0000256" key="1">
    <source>
        <dbReference type="SAM" id="MobiDB-lite"/>
    </source>
</evidence>
<dbReference type="GO" id="GO:0051011">
    <property type="term" value="F:microtubule minus-end binding"/>
    <property type="evidence" value="ECO:0007669"/>
    <property type="project" value="TreeGrafter"/>
</dbReference>
<feature type="region of interest" description="Disordered" evidence="1">
    <location>
        <begin position="486"/>
        <end position="522"/>
    </location>
</feature>
<gene>
    <name evidence="3" type="ORF">J1605_017258</name>
</gene>
<keyword evidence="4" id="KW-1185">Reference proteome</keyword>
<dbReference type="PROSITE" id="PS51257">
    <property type="entry name" value="PROKAR_LIPOPROTEIN"/>
    <property type="match status" value="1"/>
</dbReference>
<dbReference type="GO" id="GO:0031122">
    <property type="term" value="P:cytoplasmic microtubule organization"/>
    <property type="evidence" value="ECO:0007669"/>
    <property type="project" value="TreeGrafter"/>
</dbReference>